<dbReference type="AlphaFoldDB" id="A0A6P5GEJ5"/>
<evidence type="ECO:0000256" key="2">
    <source>
        <dbReference type="ARBA" id="ARBA00022692"/>
    </source>
</evidence>
<dbReference type="PANTHER" id="PTHR31234">
    <property type="entry name" value="LATE EMBRYOGENESIS ABUNDANT (LEA) HYDROXYPROLINE-RICH GLYCOPROTEIN FAMILY"/>
    <property type="match status" value="1"/>
</dbReference>
<evidence type="ECO:0000256" key="6">
    <source>
        <dbReference type="SAM" id="Phobius"/>
    </source>
</evidence>
<dbReference type="GO" id="GO:0005886">
    <property type="term" value="C:plasma membrane"/>
    <property type="evidence" value="ECO:0007669"/>
    <property type="project" value="TreeGrafter"/>
</dbReference>
<evidence type="ECO:0000256" key="3">
    <source>
        <dbReference type="ARBA" id="ARBA00022989"/>
    </source>
</evidence>
<keyword evidence="8" id="KW-1185">Reference proteome</keyword>
<dbReference type="InterPro" id="IPR044839">
    <property type="entry name" value="NDR1-like"/>
</dbReference>
<keyword evidence="2 6" id="KW-0812">Transmembrane</keyword>
<feature type="transmembrane region" description="Helical" evidence="6">
    <location>
        <begin position="74"/>
        <end position="103"/>
    </location>
</feature>
<comment type="subcellular location">
    <subcellularLocation>
        <location evidence="1">Membrane</location>
        <topology evidence="1">Single-pass membrane protein</topology>
    </subcellularLocation>
</comment>
<organism evidence="8 9">
    <name type="scientific">Ananas comosus</name>
    <name type="common">Pineapple</name>
    <name type="synonym">Ananas ananas</name>
    <dbReference type="NCBI Taxonomy" id="4615"/>
    <lineage>
        <taxon>Eukaryota</taxon>
        <taxon>Viridiplantae</taxon>
        <taxon>Streptophyta</taxon>
        <taxon>Embryophyta</taxon>
        <taxon>Tracheophyta</taxon>
        <taxon>Spermatophyta</taxon>
        <taxon>Magnoliopsida</taxon>
        <taxon>Liliopsida</taxon>
        <taxon>Poales</taxon>
        <taxon>Bromeliaceae</taxon>
        <taxon>Bromelioideae</taxon>
        <taxon>Ananas</taxon>
    </lineage>
</organism>
<dbReference type="OrthoDB" id="777167at2759"/>
<feature type="region of interest" description="Disordered" evidence="5">
    <location>
        <begin position="1"/>
        <end position="67"/>
    </location>
</feature>
<gene>
    <name evidence="9" type="primary">LOC109722614</name>
</gene>
<evidence type="ECO:0000256" key="4">
    <source>
        <dbReference type="ARBA" id="ARBA00023136"/>
    </source>
</evidence>
<dbReference type="RefSeq" id="XP_020106297.1">
    <property type="nucleotide sequence ID" value="XM_020250708.1"/>
</dbReference>
<evidence type="ECO:0000313" key="9">
    <source>
        <dbReference type="RefSeq" id="XP_020106297.1"/>
    </source>
</evidence>
<dbReference type="GO" id="GO:0098542">
    <property type="term" value="P:defense response to other organism"/>
    <property type="evidence" value="ECO:0007669"/>
    <property type="project" value="InterPro"/>
</dbReference>
<dbReference type="InterPro" id="IPR004864">
    <property type="entry name" value="LEA_2"/>
</dbReference>
<protein>
    <submittedName>
        <fullName evidence="9">Uncharacterized protein LOC109722614</fullName>
    </submittedName>
</protein>
<feature type="compositionally biased region" description="Polar residues" evidence="5">
    <location>
        <begin position="1"/>
        <end position="12"/>
    </location>
</feature>
<accession>A0A6P5GEJ5</accession>
<dbReference type="Proteomes" id="UP000515123">
    <property type="component" value="Linkage group 16"/>
</dbReference>
<feature type="domain" description="Late embryogenesis abundant protein LEA-2 subgroup" evidence="7">
    <location>
        <begin position="138"/>
        <end position="235"/>
    </location>
</feature>
<proteinExistence type="predicted"/>
<keyword evidence="3 6" id="KW-1133">Transmembrane helix</keyword>
<dbReference type="Gramene" id="Aco005868.1.mrna1">
    <property type="protein sequence ID" value="Aco005868.1.mrna1.cds1"/>
    <property type="gene ID" value="Aco005868.1.path1"/>
</dbReference>
<dbReference type="PANTHER" id="PTHR31234:SF2">
    <property type="entry name" value="OS05G0199100 PROTEIN"/>
    <property type="match status" value="1"/>
</dbReference>
<reference evidence="9" key="2">
    <citation type="submission" date="2025-08" db="UniProtKB">
        <authorList>
            <consortium name="RefSeq"/>
        </authorList>
    </citation>
    <scope>IDENTIFICATION</scope>
    <source>
        <tissue evidence="9">Leaf</tissue>
    </source>
</reference>
<sequence length="264" mass="27545">MGDRAYNSSSKPMLNPPPRALNGGGGGGGGGGGTANGGAGVPVKPQQYGGGAPPAYRPRPLPPPRRRRKRRSCCCAFCLWLTLILIGLVFVVAIAAGVFYVLYHPQRPTFSVTSLHLAKLNVSSSSDLLTSALDFTLVARNPNRKIVFVYGDIAVSAAADGIPIGTASIPGFVHAAGNTTWIAATLASSGNNLDPTAAADLRSKKRFPMEIEVDTRAGVEIGRFKSKRIGIRVSCSGFDAAVASAKATPSTSIAKCKPQIKIWI</sequence>
<feature type="compositionally biased region" description="Gly residues" evidence="5">
    <location>
        <begin position="22"/>
        <end position="40"/>
    </location>
</feature>
<reference evidence="8" key="1">
    <citation type="journal article" date="2015" name="Nat. Genet.">
        <title>The pineapple genome and the evolution of CAM photosynthesis.</title>
        <authorList>
            <person name="Ming R."/>
            <person name="VanBuren R."/>
            <person name="Wai C.M."/>
            <person name="Tang H."/>
            <person name="Schatz M.C."/>
            <person name="Bowers J.E."/>
            <person name="Lyons E."/>
            <person name="Wang M.L."/>
            <person name="Chen J."/>
            <person name="Biggers E."/>
            <person name="Zhang J."/>
            <person name="Huang L."/>
            <person name="Zhang L."/>
            <person name="Miao W."/>
            <person name="Zhang J."/>
            <person name="Ye Z."/>
            <person name="Miao C."/>
            <person name="Lin Z."/>
            <person name="Wang H."/>
            <person name="Zhou H."/>
            <person name="Yim W.C."/>
            <person name="Priest H.D."/>
            <person name="Zheng C."/>
            <person name="Woodhouse M."/>
            <person name="Edger P.P."/>
            <person name="Guyot R."/>
            <person name="Guo H.B."/>
            <person name="Guo H."/>
            <person name="Zheng G."/>
            <person name="Singh R."/>
            <person name="Sharma A."/>
            <person name="Min X."/>
            <person name="Zheng Y."/>
            <person name="Lee H."/>
            <person name="Gurtowski J."/>
            <person name="Sedlazeck F.J."/>
            <person name="Harkess A."/>
            <person name="McKain M.R."/>
            <person name="Liao Z."/>
            <person name="Fang J."/>
            <person name="Liu J."/>
            <person name="Zhang X."/>
            <person name="Zhang Q."/>
            <person name="Hu W."/>
            <person name="Qin Y."/>
            <person name="Wang K."/>
            <person name="Chen L.Y."/>
            <person name="Shirley N."/>
            <person name="Lin Y.R."/>
            <person name="Liu L.Y."/>
            <person name="Hernandez A.G."/>
            <person name="Wright C.L."/>
            <person name="Bulone V."/>
            <person name="Tuskan G.A."/>
            <person name="Heath K."/>
            <person name="Zee F."/>
            <person name="Moore P.H."/>
            <person name="Sunkar R."/>
            <person name="Leebens-Mack J.H."/>
            <person name="Mockler T."/>
            <person name="Bennetzen J.L."/>
            <person name="Freeling M."/>
            <person name="Sankoff D."/>
            <person name="Paterson A.H."/>
            <person name="Zhu X."/>
            <person name="Yang X."/>
            <person name="Smith J.A."/>
            <person name="Cushman J.C."/>
            <person name="Paull R.E."/>
            <person name="Yu Q."/>
        </authorList>
    </citation>
    <scope>NUCLEOTIDE SEQUENCE [LARGE SCALE GENOMIC DNA]</scope>
    <source>
        <strain evidence="8">cv. F153</strain>
    </source>
</reference>
<keyword evidence="4 6" id="KW-0472">Membrane</keyword>
<evidence type="ECO:0000313" key="8">
    <source>
        <dbReference type="Proteomes" id="UP000515123"/>
    </source>
</evidence>
<evidence type="ECO:0000256" key="1">
    <source>
        <dbReference type="ARBA" id="ARBA00004167"/>
    </source>
</evidence>
<evidence type="ECO:0000259" key="7">
    <source>
        <dbReference type="Pfam" id="PF03168"/>
    </source>
</evidence>
<name>A0A6P5GEJ5_ANACO</name>
<dbReference type="Pfam" id="PF03168">
    <property type="entry name" value="LEA_2"/>
    <property type="match status" value="1"/>
</dbReference>
<dbReference type="GeneID" id="109722614"/>
<evidence type="ECO:0000256" key="5">
    <source>
        <dbReference type="SAM" id="MobiDB-lite"/>
    </source>
</evidence>